<dbReference type="GO" id="GO:0016020">
    <property type="term" value="C:membrane"/>
    <property type="evidence" value="ECO:0007669"/>
    <property type="project" value="UniProtKB-SubCell"/>
</dbReference>
<dbReference type="OrthoDB" id="68611at2759"/>
<dbReference type="EMBL" id="JAAIUW010000012">
    <property type="protein sequence ID" value="KAF7805751.1"/>
    <property type="molecule type" value="Genomic_DNA"/>
</dbReference>
<gene>
    <name evidence="10" type="ORF">G2W53_037912</name>
</gene>
<evidence type="ECO:0000256" key="7">
    <source>
        <dbReference type="ARBA" id="ARBA00023136"/>
    </source>
</evidence>
<evidence type="ECO:0000313" key="11">
    <source>
        <dbReference type="Proteomes" id="UP000634136"/>
    </source>
</evidence>
<evidence type="ECO:0000256" key="5">
    <source>
        <dbReference type="ARBA" id="ARBA00022989"/>
    </source>
</evidence>
<keyword evidence="7 9" id="KW-0472">Membrane</keyword>
<accession>A0A834SLY8</accession>
<evidence type="ECO:0000256" key="1">
    <source>
        <dbReference type="ARBA" id="ARBA00004141"/>
    </source>
</evidence>
<feature type="transmembrane region" description="Helical" evidence="9">
    <location>
        <begin position="162"/>
        <end position="181"/>
    </location>
</feature>
<evidence type="ECO:0000313" key="10">
    <source>
        <dbReference type="EMBL" id="KAF7805751.1"/>
    </source>
</evidence>
<name>A0A834SLY8_9FABA</name>
<keyword evidence="11" id="KW-1185">Reference proteome</keyword>
<keyword evidence="5 9" id="KW-1133">Transmembrane helix</keyword>
<evidence type="ECO:0000256" key="8">
    <source>
        <dbReference type="ARBA" id="ARBA00023303"/>
    </source>
</evidence>
<dbReference type="GO" id="GO:0015743">
    <property type="term" value="P:malate transport"/>
    <property type="evidence" value="ECO:0007669"/>
    <property type="project" value="InterPro"/>
</dbReference>
<reference evidence="10" key="1">
    <citation type="submission" date="2020-09" db="EMBL/GenBank/DDBJ databases">
        <title>Genome-Enabled Discovery of Anthraquinone Biosynthesis in Senna tora.</title>
        <authorList>
            <person name="Kang S.-H."/>
            <person name="Pandey R.P."/>
            <person name="Lee C.-M."/>
            <person name="Sim J.-S."/>
            <person name="Jeong J.-T."/>
            <person name="Choi B.-S."/>
            <person name="Jung M."/>
            <person name="Ginzburg D."/>
            <person name="Zhao K."/>
            <person name="Won S.Y."/>
            <person name="Oh T.-J."/>
            <person name="Yu Y."/>
            <person name="Kim N.-H."/>
            <person name="Lee O.R."/>
            <person name="Lee T.-H."/>
            <person name="Bashyal P."/>
            <person name="Kim T.-S."/>
            <person name="Lee W.-H."/>
            <person name="Kawkins C."/>
            <person name="Kim C.-K."/>
            <person name="Kim J.S."/>
            <person name="Ahn B.O."/>
            <person name="Rhee S.Y."/>
            <person name="Sohng J.K."/>
        </authorList>
    </citation>
    <scope>NUCLEOTIDE SEQUENCE</scope>
    <source>
        <tissue evidence="10">Leaf</tissue>
    </source>
</reference>
<feature type="transmembrane region" description="Helical" evidence="9">
    <location>
        <begin position="196"/>
        <end position="217"/>
    </location>
</feature>
<dbReference type="Pfam" id="PF11744">
    <property type="entry name" value="ALMT"/>
    <property type="match status" value="1"/>
</dbReference>
<feature type="transmembrane region" description="Helical" evidence="9">
    <location>
        <begin position="136"/>
        <end position="155"/>
    </location>
</feature>
<proteinExistence type="inferred from homology"/>
<organism evidence="10 11">
    <name type="scientific">Senna tora</name>
    <dbReference type="NCBI Taxonomy" id="362788"/>
    <lineage>
        <taxon>Eukaryota</taxon>
        <taxon>Viridiplantae</taxon>
        <taxon>Streptophyta</taxon>
        <taxon>Embryophyta</taxon>
        <taxon>Tracheophyta</taxon>
        <taxon>Spermatophyta</taxon>
        <taxon>Magnoliopsida</taxon>
        <taxon>eudicotyledons</taxon>
        <taxon>Gunneridae</taxon>
        <taxon>Pentapetalae</taxon>
        <taxon>rosids</taxon>
        <taxon>fabids</taxon>
        <taxon>Fabales</taxon>
        <taxon>Fabaceae</taxon>
        <taxon>Caesalpinioideae</taxon>
        <taxon>Cassia clade</taxon>
        <taxon>Senna</taxon>
    </lineage>
</organism>
<keyword evidence="4 9" id="KW-0812">Transmembrane</keyword>
<protein>
    <submittedName>
        <fullName evidence="10">Aluminum-activated malate transporter 2-like</fullName>
    </submittedName>
</protein>
<dbReference type="PANTHER" id="PTHR31086">
    <property type="entry name" value="ALUMINUM-ACTIVATED MALATE TRANSPORTER 10"/>
    <property type="match status" value="1"/>
</dbReference>
<evidence type="ECO:0000256" key="3">
    <source>
        <dbReference type="ARBA" id="ARBA00022448"/>
    </source>
</evidence>
<keyword evidence="8" id="KW-0407">Ion channel</keyword>
<evidence type="ECO:0000256" key="2">
    <source>
        <dbReference type="ARBA" id="ARBA00007079"/>
    </source>
</evidence>
<evidence type="ECO:0000256" key="4">
    <source>
        <dbReference type="ARBA" id="ARBA00022692"/>
    </source>
</evidence>
<evidence type="ECO:0000256" key="6">
    <source>
        <dbReference type="ARBA" id="ARBA00023065"/>
    </source>
</evidence>
<feature type="transmembrane region" description="Helical" evidence="9">
    <location>
        <begin position="82"/>
        <end position="102"/>
    </location>
</feature>
<keyword evidence="6" id="KW-0406">Ion transport</keyword>
<comment type="subcellular location">
    <subcellularLocation>
        <location evidence="1">Membrane</location>
        <topology evidence="1">Multi-pass membrane protein</topology>
    </subcellularLocation>
</comment>
<feature type="transmembrane region" description="Helical" evidence="9">
    <location>
        <begin position="109"/>
        <end position="130"/>
    </location>
</feature>
<keyword evidence="3" id="KW-0813">Transport</keyword>
<dbReference type="GO" id="GO:0034220">
    <property type="term" value="P:monoatomic ion transmembrane transport"/>
    <property type="evidence" value="ECO:0007669"/>
    <property type="project" value="UniProtKB-KW"/>
</dbReference>
<feature type="transmembrane region" description="Helical" evidence="9">
    <location>
        <begin position="58"/>
        <end position="76"/>
    </location>
</feature>
<evidence type="ECO:0000256" key="9">
    <source>
        <dbReference type="SAM" id="Phobius"/>
    </source>
</evidence>
<dbReference type="AlphaFoldDB" id="A0A834SLY8"/>
<dbReference type="InterPro" id="IPR020966">
    <property type="entry name" value="ALMT"/>
</dbReference>
<sequence length="438" mass="48295">MTMIMSSPTPENVGNHRVSCGMRWVRELGSHSWAKLRSLGKKLGEDDPIRRITHSLKVGLALTLVSLLFYLQPFYHSFGADAMWAIISVVVVMEFSVGATIGKGLNRMLATLVGGCLGVGVVQLASVVLGKREQPILIAIFLYIIGTIMTFVRFVGEVKARYDYGMLIFILTYSLVSISGYRDDENDILELACKRVLTIIIGSFIAIIISIFIFPVWNGNHLHNLVANNLDNLANYFLQGFGDDLQPKTKKSFAEEYESLLSSKTREETMIPSSMAQVLAPWKLNTTMCLQNGSPRFSSQTRNEVGMKIKDSCECAGKVMKILSSSIKSMTCLSTRILKAHIGEAKGSIESLQSLLGSKAYWEEVGVMEIASAAAITSLLTHILICTQTIMESVDELSSLAHFKPIPITTTHQPLPLCREGPILDSNKLDFSTITIDE</sequence>
<dbReference type="Proteomes" id="UP000634136">
    <property type="component" value="Unassembled WGS sequence"/>
</dbReference>
<comment type="similarity">
    <text evidence="2">Belongs to the aromatic acid exporter (TC 2.A.85) family.</text>
</comment>
<comment type="caution">
    <text evidence="10">The sequence shown here is derived from an EMBL/GenBank/DDBJ whole genome shotgun (WGS) entry which is preliminary data.</text>
</comment>